<dbReference type="SMART" id="SM00860">
    <property type="entry name" value="SMI1_KNR4"/>
    <property type="match status" value="1"/>
</dbReference>
<reference evidence="2 3" key="1">
    <citation type="journal article" date="2011" name="Stand. Genomic Sci.">
        <title>Complete Genome Sequence of a thermotolerant sporogenic lactic acid bacterium, Bacillus coagulans strain 36D1.</title>
        <authorList>
            <person name="Rhee M.S."/>
            <person name="Moritz B.E."/>
            <person name="Xie G."/>
            <person name="Glavina Del Rio T."/>
            <person name="Dalin E."/>
            <person name="Tice H."/>
            <person name="Bruce D."/>
            <person name="Goodwin L."/>
            <person name="Chertkov O."/>
            <person name="Brettin T."/>
            <person name="Han C."/>
            <person name="Detter C."/>
            <person name="Pitluck S."/>
            <person name="Land M.L."/>
            <person name="Patel M."/>
            <person name="Ou M."/>
            <person name="Harbrucker R."/>
            <person name="Ingram L.O."/>
            <person name="Shanmugam K.T."/>
        </authorList>
    </citation>
    <scope>NUCLEOTIDE SEQUENCE [LARGE SCALE GENOMIC DNA]</scope>
    <source>
        <strain evidence="2 3">36D1</strain>
    </source>
</reference>
<gene>
    <name evidence="2" type="ORF">Bcoa_1822</name>
</gene>
<dbReference type="InterPro" id="IPR037883">
    <property type="entry name" value="Knr4/Smi1-like_sf"/>
</dbReference>
<dbReference type="AlphaFoldDB" id="G2TK08"/>
<proteinExistence type="predicted"/>
<dbReference type="SUPFAM" id="SSF160631">
    <property type="entry name" value="SMI1/KNR4-like"/>
    <property type="match status" value="1"/>
</dbReference>
<dbReference type="InterPro" id="IPR018958">
    <property type="entry name" value="Knr4/Smi1-like_dom"/>
</dbReference>
<evidence type="ECO:0000259" key="1">
    <source>
        <dbReference type="SMART" id="SM00860"/>
    </source>
</evidence>
<organism evidence="2 3">
    <name type="scientific">Heyndrickxia coagulans 36D1</name>
    <dbReference type="NCBI Taxonomy" id="345219"/>
    <lineage>
        <taxon>Bacteria</taxon>
        <taxon>Bacillati</taxon>
        <taxon>Bacillota</taxon>
        <taxon>Bacilli</taxon>
        <taxon>Bacillales</taxon>
        <taxon>Bacillaceae</taxon>
        <taxon>Heyndrickxia</taxon>
    </lineage>
</organism>
<evidence type="ECO:0000313" key="3">
    <source>
        <dbReference type="Proteomes" id="UP000009283"/>
    </source>
</evidence>
<sequence>MMNIVSNNGFNKKNLITFSQKVGYKLPEDYIEFLQKYNGGYIKNSYSTYYHCGKHKFILTSMFGLGTKDDLLNQFELYKNRIPNTYIPIGRDAGGNLVCLNLSKEKYGYVYFWDHEEENKYEKGKIAITDLYLIAESFNEFLNSVAEDSTTKLELDGYEVKKVWIDPGFLKELNNKSSK</sequence>
<evidence type="ECO:0000313" key="2">
    <source>
        <dbReference type="EMBL" id="AEP01009.1"/>
    </source>
</evidence>
<dbReference type="Gene3D" id="3.40.1580.10">
    <property type="entry name" value="SMI1/KNR4-like"/>
    <property type="match status" value="1"/>
</dbReference>
<dbReference type="KEGG" id="bag:Bcoa_1822"/>
<name>G2TK08_HEYCO</name>
<accession>G2TK08</accession>
<dbReference type="EMBL" id="CP003056">
    <property type="protein sequence ID" value="AEP01009.1"/>
    <property type="molecule type" value="Genomic_DNA"/>
</dbReference>
<feature type="domain" description="Knr4/Smi1-like" evidence="1">
    <location>
        <begin position="9"/>
        <end position="144"/>
    </location>
</feature>
<dbReference type="RefSeq" id="WP_014097093.1">
    <property type="nucleotide sequence ID" value="NC_016023.1"/>
</dbReference>
<dbReference type="eggNOG" id="ENOG50330S4">
    <property type="taxonomic scope" value="Bacteria"/>
</dbReference>
<dbReference type="Proteomes" id="UP000009283">
    <property type="component" value="Chromosome"/>
</dbReference>
<dbReference type="OrthoDB" id="8657476at2"/>
<protein>
    <submittedName>
        <fullName evidence="2">Cell wall assembly/cell proliferation coordinating protein, KNR4-like protein</fullName>
    </submittedName>
</protein>
<dbReference type="Pfam" id="PF09346">
    <property type="entry name" value="SMI1_KNR4"/>
    <property type="match status" value="1"/>
</dbReference>
<dbReference type="HOGENOM" id="CLU_115772_4_0_9"/>